<name>A0ABV1I7X4_9FIRM</name>
<feature type="signal peptide" evidence="1">
    <location>
        <begin position="1"/>
        <end position="33"/>
    </location>
</feature>
<reference evidence="2 3" key="1">
    <citation type="submission" date="2024-04" db="EMBL/GenBank/DDBJ databases">
        <title>Human intestinal bacterial collection.</title>
        <authorList>
            <person name="Pauvert C."/>
            <person name="Hitch T.C.A."/>
            <person name="Clavel T."/>
        </authorList>
    </citation>
    <scope>NUCLEOTIDE SEQUENCE [LARGE SCALE GENOMIC DNA]</scope>
    <source>
        <strain evidence="2 3">CLA-AA-H181</strain>
    </source>
</reference>
<comment type="caution">
    <text evidence="2">The sequence shown here is derived from an EMBL/GenBank/DDBJ whole genome shotgun (WGS) entry which is preliminary data.</text>
</comment>
<dbReference type="EMBL" id="JBBNGJ010000003">
    <property type="protein sequence ID" value="MEQ2592314.1"/>
    <property type="molecule type" value="Genomic_DNA"/>
</dbReference>
<evidence type="ECO:0000313" key="2">
    <source>
        <dbReference type="EMBL" id="MEQ2592314.1"/>
    </source>
</evidence>
<dbReference type="RefSeq" id="WP_117875551.1">
    <property type="nucleotide sequence ID" value="NZ_JBBNGJ010000003.1"/>
</dbReference>
<feature type="chain" id="PRO_5046003376" evidence="1">
    <location>
        <begin position="34"/>
        <end position="105"/>
    </location>
</feature>
<accession>A0ABV1I7X4</accession>
<gene>
    <name evidence="2" type="ORF">AAAU18_05230</name>
</gene>
<keyword evidence="3" id="KW-1185">Reference proteome</keyword>
<organism evidence="2 3">
    <name type="scientific">Coprococcus aceti</name>
    <dbReference type="NCBI Taxonomy" id="2981786"/>
    <lineage>
        <taxon>Bacteria</taxon>
        <taxon>Bacillati</taxon>
        <taxon>Bacillota</taxon>
        <taxon>Clostridia</taxon>
        <taxon>Lachnospirales</taxon>
        <taxon>Lachnospiraceae</taxon>
        <taxon>Coprococcus</taxon>
    </lineage>
</organism>
<protein>
    <submittedName>
        <fullName evidence="2">Uncharacterized protein</fullName>
    </submittedName>
</protein>
<evidence type="ECO:0000256" key="1">
    <source>
        <dbReference type="SAM" id="SignalP"/>
    </source>
</evidence>
<proteinExistence type="predicted"/>
<keyword evidence="1" id="KW-0732">Signal</keyword>
<evidence type="ECO:0000313" key="3">
    <source>
        <dbReference type="Proteomes" id="UP001494672"/>
    </source>
</evidence>
<dbReference type="Proteomes" id="UP001494672">
    <property type="component" value="Unassembled WGS sequence"/>
</dbReference>
<sequence length="105" mass="11475">MKLKQMTRRIIAVVLSISMLLTVLPTNCSVAFAESGNLGETILASLTDEISSMGEASAEALADSTAEASVRAGDWRTAIYVDRLAWNKFHIEVQKDIVTKYKSKP</sequence>